<accession>A0A242KD35</accession>
<dbReference type="RefSeq" id="WP_086347992.1">
    <property type="nucleotide sequence ID" value="NZ_CP147247.1"/>
</dbReference>
<evidence type="ECO:0008006" key="4">
    <source>
        <dbReference type="Google" id="ProtNLM"/>
    </source>
</evidence>
<evidence type="ECO:0000313" key="2">
    <source>
        <dbReference type="EMBL" id="WYJ89152.1"/>
    </source>
</evidence>
<organism evidence="1">
    <name type="scientific">Candidatus Enterococcus clewellii</name>
    <dbReference type="NCBI Taxonomy" id="1834193"/>
    <lineage>
        <taxon>Bacteria</taxon>
        <taxon>Bacillati</taxon>
        <taxon>Bacillota</taxon>
        <taxon>Bacilli</taxon>
        <taxon>Lactobacillales</taxon>
        <taxon>Enterococcaceae</taxon>
        <taxon>Enterococcus</taxon>
    </lineage>
</organism>
<protein>
    <recommendedName>
        <fullName evidence="4">ABM domain-containing protein</fullName>
    </recommendedName>
</protein>
<dbReference type="Proteomes" id="UP000195141">
    <property type="component" value="Chromosome"/>
</dbReference>
<proteinExistence type="predicted"/>
<reference evidence="2" key="3">
    <citation type="submission" date="2024-03" db="EMBL/GenBank/DDBJ databases">
        <title>The Genome Sequence of Enterococcus sp. DIV0242b.</title>
        <authorList>
            <consortium name="The Broad Institute Genomics Platform"/>
            <consortium name="The Broad Institute Microbial Omics Core"/>
            <consortium name="The Broad Institute Genomic Center for Infectious Diseases"/>
            <person name="Earl A."/>
            <person name="Manson A."/>
            <person name="Gilmore M."/>
            <person name="Schwartman J."/>
            <person name="Shea T."/>
            <person name="Abouelleil A."/>
            <person name="Cao P."/>
            <person name="Chapman S."/>
            <person name="Cusick C."/>
            <person name="Young S."/>
            <person name="Neafsey D."/>
            <person name="Nusbaum C."/>
            <person name="Birren B."/>
        </authorList>
    </citation>
    <scope>NUCLEOTIDE SEQUENCE</scope>
    <source>
        <strain evidence="2">9E7_DIV0242</strain>
    </source>
</reference>
<reference evidence="1" key="1">
    <citation type="submission" date="2017-05" db="EMBL/GenBank/DDBJ databases">
        <title>The Genome Sequence of Enterococcus sp. 9E7_DIV0242.</title>
        <authorList>
            <consortium name="The Broad Institute Genomics Platform"/>
            <consortium name="The Broad Institute Genomic Center for Infectious Diseases"/>
            <person name="Earl A."/>
            <person name="Manson A."/>
            <person name="Schwartman J."/>
            <person name="Gilmore M."/>
            <person name="Abouelleil A."/>
            <person name="Cao P."/>
            <person name="Chapman S."/>
            <person name="Cusick C."/>
            <person name="Shea T."/>
            <person name="Young S."/>
            <person name="Neafsey D."/>
            <person name="Nusbaum C."/>
            <person name="Birren B."/>
        </authorList>
    </citation>
    <scope>NUCLEOTIDE SEQUENCE [LARGE SCALE GENOMIC DNA]</scope>
    <source>
        <strain evidence="1">9E7_DIV0242</strain>
    </source>
</reference>
<name>A0A242KD35_9ENTE</name>
<dbReference type="EMBL" id="NGMM01000001">
    <property type="protein sequence ID" value="OTP19081.1"/>
    <property type="molecule type" value="Genomic_DNA"/>
</dbReference>
<evidence type="ECO:0000313" key="3">
    <source>
        <dbReference type="Proteomes" id="UP000195141"/>
    </source>
</evidence>
<reference evidence="2" key="2">
    <citation type="submission" date="2017-05" db="EMBL/GenBank/DDBJ databases">
        <authorList>
            <consortium name="The Broad Institute Genomics Platform"/>
            <consortium name="The Broad Institute Genomic Center for Infectious Diseases"/>
            <person name="Earl A."/>
            <person name="Manson A."/>
            <person name="Schwartman J."/>
            <person name="Gilmore M."/>
            <person name="Abouelleil A."/>
            <person name="Cao P."/>
            <person name="Chapman S."/>
            <person name="Cusick C."/>
            <person name="Shea T."/>
            <person name="Young S."/>
            <person name="Neafsey D."/>
            <person name="Nusbaum C."/>
            <person name="Birren B."/>
        </authorList>
    </citation>
    <scope>NUCLEOTIDE SEQUENCE</scope>
    <source>
        <strain evidence="2">9E7_DIV0242</strain>
    </source>
</reference>
<gene>
    <name evidence="2" type="ORF">A5888_000871</name>
    <name evidence="1" type="ORF">A5888_000895</name>
</gene>
<keyword evidence="3" id="KW-1185">Reference proteome</keyword>
<dbReference type="EMBL" id="CP147247">
    <property type="protein sequence ID" value="WYJ89152.1"/>
    <property type="molecule type" value="Genomic_DNA"/>
</dbReference>
<dbReference type="OrthoDB" id="165208at2"/>
<sequence length="107" mass="12453">MISRTWHGAVPIKHKQGFYEYELITGVEETKNTRGNLNTFLKVVDQGEYCHFFLCSIWEDMESMKYFAGNNPEIAVTYPEDEKYELISDPLVIIQEIVSNENPFDPV</sequence>
<evidence type="ECO:0000313" key="1">
    <source>
        <dbReference type="EMBL" id="OTP19081.1"/>
    </source>
</evidence>
<dbReference type="AlphaFoldDB" id="A0A242KD35"/>